<keyword evidence="2" id="KW-1185">Reference proteome</keyword>
<protein>
    <submittedName>
        <fullName evidence="1">Phospholipase D-like protein</fullName>
    </submittedName>
</protein>
<dbReference type="AlphaFoldDB" id="A0A4V3GKR3"/>
<evidence type="ECO:0000313" key="2">
    <source>
        <dbReference type="Proteomes" id="UP000294498"/>
    </source>
</evidence>
<comment type="caution">
    <text evidence="1">The sequence shown here is derived from an EMBL/GenBank/DDBJ whole genome shotgun (WGS) entry which is preliminary data.</text>
</comment>
<dbReference type="EMBL" id="SODV01000002">
    <property type="protein sequence ID" value="TDW96662.1"/>
    <property type="molecule type" value="Genomic_DNA"/>
</dbReference>
<accession>A0A4V3GKR3</accession>
<organism evidence="1 2">
    <name type="scientific">Dinghuibacter silviterrae</name>
    <dbReference type="NCBI Taxonomy" id="1539049"/>
    <lineage>
        <taxon>Bacteria</taxon>
        <taxon>Pseudomonadati</taxon>
        <taxon>Bacteroidota</taxon>
        <taxon>Chitinophagia</taxon>
        <taxon>Chitinophagales</taxon>
        <taxon>Chitinophagaceae</taxon>
        <taxon>Dinghuibacter</taxon>
    </lineage>
</organism>
<sequence length="239" mass="27368">MAKFLDTRKCAAEISDLIKNSGSDLILISPYLQLSKDFRELLAYRDKKGKRTTLIFREPNLSPDDIVYFRTLRHVTLRFHEDLHAKCYTSADRMIITSMNLYQFSMDHNKEMGVLAEKALPSDSQLFQDTLNEVQYIIETSRLYVIQTSGDVIPSPTNGKALKTTKKGIGFCIRTGVEIPFNIDKPLSPDAYKKWKEFGNPEYAERYCHFSGELSGGETSVSKPILKKYWKDAQNLYGL</sequence>
<evidence type="ECO:0000313" key="1">
    <source>
        <dbReference type="EMBL" id="TDW96662.1"/>
    </source>
</evidence>
<name>A0A4V3GKR3_9BACT</name>
<gene>
    <name evidence="1" type="ORF">EDB95_4497</name>
</gene>
<reference evidence="1 2" key="1">
    <citation type="submission" date="2019-03" db="EMBL/GenBank/DDBJ databases">
        <title>Genomic Encyclopedia of Type Strains, Phase IV (KMG-IV): sequencing the most valuable type-strain genomes for metagenomic binning, comparative biology and taxonomic classification.</title>
        <authorList>
            <person name="Goeker M."/>
        </authorList>
    </citation>
    <scope>NUCLEOTIDE SEQUENCE [LARGE SCALE GENOMIC DNA]</scope>
    <source>
        <strain evidence="1 2">DSM 100059</strain>
    </source>
</reference>
<dbReference type="SUPFAM" id="SSF56024">
    <property type="entry name" value="Phospholipase D/nuclease"/>
    <property type="match status" value="1"/>
</dbReference>
<dbReference type="InterPro" id="IPR059166">
    <property type="entry name" value="PLD-like_cat"/>
</dbReference>
<dbReference type="CDD" id="cd09176">
    <property type="entry name" value="PLDc_unchar6"/>
    <property type="match status" value="1"/>
</dbReference>
<dbReference type="Gene3D" id="3.30.870.10">
    <property type="entry name" value="Endonuclease Chain A"/>
    <property type="match status" value="1"/>
</dbReference>
<dbReference type="Proteomes" id="UP000294498">
    <property type="component" value="Unassembled WGS sequence"/>
</dbReference>
<dbReference type="RefSeq" id="WP_162852733.1">
    <property type="nucleotide sequence ID" value="NZ_SODV01000002.1"/>
</dbReference>
<proteinExistence type="predicted"/>